<name>A0A976IAT4_BRELC</name>
<dbReference type="Proteomes" id="UP000294530">
    <property type="component" value="Unassembled WGS sequence"/>
</dbReference>
<accession>A0A976IAT4</accession>
<dbReference type="GeneID" id="94352377"/>
<dbReference type="EMBL" id="SHOA02000017">
    <property type="protein sequence ID" value="TDH65280.1"/>
    <property type="molecule type" value="Genomic_DNA"/>
</dbReference>
<dbReference type="AlphaFoldDB" id="A0A976IAT4"/>
<reference evidence="1 2" key="1">
    <citation type="journal article" date="2021" name="Genome Biol.">
        <title>AFLAP: assembly-free linkage analysis pipeline using k-mers from genome sequencing data.</title>
        <authorList>
            <person name="Fletcher K."/>
            <person name="Zhang L."/>
            <person name="Gil J."/>
            <person name="Han R."/>
            <person name="Cavanaugh K."/>
            <person name="Michelmore R."/>
        </authorList>
    </citation>
    <scope>NUCLEOTIDE SEQUENCE [LARGE SCALE GENOMIC DNA]</scope>
    <source>
        <strain evidence="1 2">SF5</strain>
    </source>
</reference>
<comment type="caution">
    <text evidence="1">The sequence shown here is derived from an EMBL/GenBank/DDBJ whole genome shotgun (WGS) entry which is preliminary data.</text>
</comment>
<dbReference type="KEGG" id="blac:94352377"/>
<evidence type="ECO:0000313" key="2">
    <source>
        <dbReference type="Proteomes" id="UP000294530"/>
    </source>
</evidence>
<proteinExistence type="predicted"/>
<dbReference type="RefSeq" id="XP_067814779.1">
    <property type="nucleotide sequence ID" value="XM_067966706.1"/>
</dbReference>
<sequence length="119" mass="13266">MTAGSLVPSWLLTLRASSVSMTRPIRWFRRSIEKHAPLAPVNRLQNVNRIPHLNRDASPSREEREKTSTFTLFVLSTQHGQGSPHVRQGSPASSDKGCNLYFAPVGVRFSNLTRIALSL</sequence>
<evidence type="ECO:0000313" key="1">
    <source>
        <dbReference type="EMBL" id="TDH65280.1"/>
    </source>
</evidence>
<organism evidence="1 2">
    <name type="scientific">Bremia lactucae</name>
    <name type="common">Lettuce downy mildew</name>
    <dbReference type="NCBI Taxonomy" id="4779"/>
    <lineage>
        <taxon>Eukaryota</taxon>
        <taxon>Sar</taxon>
        <taxon>Stramenopiles</taxon>
        <taxon>Oomycota</taxon>
        <taxon>Peronosporomycetes</taxon>
        <taxon>Peronosporales</taxon>
        <taxon>Peronosporaceae</taxon>
        <taxon>Bremia</taxon>
    </lineage>
</organism>
<gene>
    <name evidence="1" type="ORF">CCR75_008656</name>
</gene>
<protein>
    <submittedName>
        <fullName evidence="1">Uncharacterized protein</fullName>
    </submittedName>
</protein>
<keyword evidence="2" id="KW-1185">Reference proteome</keyword>